<dbReference type="AlphaFoldDB" id="A0A926CYJ0"/>
<gene>
    <name evidence="2" type="ORF">H8699_02560</name>
</gene>
<reference evidence="2" key="1">
    <citation type="submission" date="2020-08" db="EMBL/GenBank/DDBJ databases">
        <title>Genome public.</title>
        <authorList>
            <person name="Liu C."/>
            <person name="Sun Q."/>
        </authorList>
    </citation>
    <scope>NUCLEOTIDE SEQUENCE</scope>
    <source>
        <strain evidence="2">NSJ-44</strain>
    </source>
</reference>
<dbReference type="InterPro" id="IPR032327">
    <property type="entry name" value="DUF4854"/>
</dbReference>
<dbReference type="Proteomes" id="UP000654279">
    <property type="component" value="Unassembled WGS sequence"/>
</dbReference>
<keyword evidence="3" id="KW-1185">Reference proteome</keyword>
<evidence type="ECO:0000256" key="1">
    <source>
        <dbReference type="SAM" id="SignalP"/>
    </source>
</evidence>
<evidence type="ECO:0000313" key="2">
    <source>
        <dbReference type="EMBL" id="MBC8528322.1"/>
    </source>
</evidence>
<dbReference type="EMBL" id="JACRSO010000001">
    <property type="protein sequence ID" value="MBC8528322.1"/>
    <property type="molecule type" value="Genomic_DNA"/>
</dbReference>
<organism evidence="2 3">
    <name type="scientific">Luoshenia tenuis</name>
    <dbReference type="NCBI Taxonomy" id="2763654"/>
    <lineage>
        <taxon>Bacteria</taxon>
        <taxon>Bacillati</taxon>
        <taxon>Bacillota</taxon>
        <taxon>Clostridia</taxon>
        <taxon>Christensenellales</taxon>
        <taxon>Christensenellaceae</taxon>
        <taxon>Luoshenia</taxon>
    </lineage>
</organism>
<dbReference type="RefSeq" id="WP_249284348.1">
    <property type="nucleotide sequence ID" value="NZ_JACRSO010000001.1"/>
</dbReference>
<protein>
    <submittedName>
        <fullName evidence="2">DUF4854 domain-containing protein</fullName>
    </submittedName>
</protein>
<name>A0A926CYJ0_9FIRM</name>
<feature type="signal peptide" evidence="1">
    <location>
        <begin position="1"/>
        <end position="18"/>
    </location>
</feature>
<dbReference type="Pfam" id="PF16146">
    <property type="entry name" value="DUF4854"/>
    <property type="match status" value="1"/>
</dbReference>
<proteinExistence type="predicted"/>
<comment type="caution">
    <text evidence="2">The sequence shown here is derived from an EMBL/GenBank/DDBJ whole genome shotgun (WGS) entry which is preliminary data.</text>
</comment>
<evidence type="ECO:0000313" key="3">
    <source>
        <dbReference type="Proteomes" id="UP000654279"/>
    </source>
</evidence>
<sequence>MKRVATVVLALVMMLSLAACSSKPATVQDYLAKPEVKTQIDSMIDSLKGSGMDIEVTGEGNKLIYTYTFDEQIDASDAIKEALEDALSSQESTFQNVAKSIETEAKVSDPVVVVEYLNADGSELLVKEFKAE</sequence>
<feature type="chain" id="PRO_5038788652" evidence="1">
    <location>
        <begin position="19"/>
        <end position="132"/>
    </location>
</feature>
<dbReference type="PROSITE" id="PS51257">
    <property type="entry name" value="PROKAR_LIPOPROTEIN"/>
    <property type="match status" value="1"/>
</dbReference>
<accession>A0A926CYJ0</accession>
<keyword evidence="1" id="KW-0732">Signal</keyword>